<evidence type="ECO:0000313" key="5">
    <source>
        <dbReference type="Proteomes" id="UP000289216"/>
    </source>
</evidence>
<dbReference type="GO" id="GO:0005829">
    <property type="term" value="C:cytosol"/>
    <property type="evidence" value="ECO:0007669"/>
    <property type="project" value="TreeGrafter"/>
</dbReference>
<dbReference type="InterPro" id="IPR051330">
    <property type="entry name" value="Phosphatase_reg/MetRdx"/>
</dbReference>
<sequence length="149" mass="16959">MDFQELKLKQYAALIEDENDEIALLANTSAFLYEILEDVSWVGFYFVKENELVLGPFQGKTACYRIPFSKGVCGWVARNKKAIIVPNVHEFEGHIACDSSSKSEIVLPIFKDGKLYAVLDVDSTELDNFCILEQVFLGEILEILQTKWK</sequence>
<reference evidence="4 5" key="1">
    <citation type="submission" date="2019-01" db="EMBL/GenBank/DDBJ databases">
        <title>Fusobacterium necrophorum Isolated From the Uterus of Dairy Cows.</title>
        <authorList>
            <person name="Francis A.M."/>
        </authorList>
    </citation>
    <scope>NUCLEOTIDE SEQUENCE [LARGE SCALE GENOMIC DNA]</scope>
    <source>
        <strain evidence="4 5">KG35</strain>
    </source>
</reference>
<dbReference type="Pfam" id="PF13185">
    <property type="entry name" value="GAF_2"/>
    <property type="match status" value="1"/>
</dbReference>
<dbReference type="GO" id="GO:0033745">
    <property type="term" value="F:L-methionine-(R)-S-oxide reductase activity"/>
    <property type="evidence" value="ECO:0007669"/>
    <property type="project" value="TreeGrafter"/>
</dbReference>
<gene>
    <name evidence="4" type="ORF">EPT53_09815</name>
</gene>
<proteinExistence type="inferred from homology"/>
<evidence type="ECO:0000313" key="4">
    <source>
        <dbReference type="EMBL" id="RXZ68492.1"/>
    </source>
</evidence>
<dbReference type="Gene3D" id="3.30.450.40">
    <property type="match status" value="1"/>
</dbReference>
<dbReference type="InterPro" id="IPR003018">
    <property type="entry name" value="GAF"/>
</dbReference>
<dbReference type="RefSeq" id="WP_129491682.1">
    <property type="nucleotide sequence ID" value="NZ_SBAP01000030.1"/>
</dbReference>
<dbReference type="FunFam" id="3.30.450.40:FF:000008">
    <property type="entry name" value="GAF domain-containing proteins"/>
    <property type="match status" value="1"/>
</dbReference>
<accession>A0A4Q2KXB6</accession>
<dbReference type="PANTHER" id="PTHR21021:SF15">
    <property type="entry name" value="FREE METHIONINE-R-SULFOXIDE REDUCTASE"/>
    <property type="match status" value="1"/>
</dbReference>
<evidence type="ECO:0000256" key="1">
    <source>
        <dbReference type="ARBA" id="ARBA00038454"/>
    </source>
</evidence>
<dbReference type="InterPro" id="IPR029016">
    <property type="entry name" value="GAF-like_dom_sf"/>
</dbReference>
<dbReference type="AlphaFoldDB" id="A0A4Q2KXB6"/>
<dbReference type="PANTHER" id="PTHR21021">
    <property type="entry name" value="GAF/PUTATIVE CYTOSKELETAL PROTEIN"/>
    <property type="match status" value="1"/>
</dbReference>
<organism evidence="4 5">
    <name type="scientific">Fusobacterium necrophorum</name>
    <dbReference type="NCBI Taxonomy" id="859"/>
    <lineage>
        <taxon>Bacteria</taxon>
        <taxon>Fusobacteriati</taxon>
        <taxon>Fusobacteriota</taxon>
        <taxon>Fusobacteriia</taxon>
        <taxon>Fusobacteriales</taxon>
        <taxon>Fusobacteriaceae</taxon>
        <taxon>Fusobacterium</taxon>
    </lineage>
</organism>
<evidence type="ECO:0000256" key="2">
    <source>
        <dbReference type="SAM" id="Coils"/>
    </source>
</evidence>
<dbReference type="SUPFAM" id="SSF55781">
    <property type="entry name" value="GAF domain-like"/>
    <property type="match status" value="1"/>
</dbReference>
<keyword evidence="2" id="KW-0175">Coiled coil</keyword>
<evidence type="ECO:0000259" key="3">
    <source>
        <dbReference type="Pfam" id="PF13185"/>
    </source>
</evidence>
<feature type="domain" description="GAF" evidence="3">
    <location>
        <begin position="38"/>
        <end position="140"/>
    </location>
</feature>
<name>A0A4Q2KXB6_9FUSO</name>
<protein>
    <submittedName>
        <fullName evidence="4">GAF domain-containing protein</fullName>
    </submittedName>
</protein>
<dbReference type="EMBL" id="SBAP01000030">
    <property type="protein sequence ID" value="RXZ68492.1"/>
    <property type="molecule type" value="Genomic_DNA"/>
</dbReference>
<comment type="caution">
    <text evidence="4">The sequence shown here is derived from an EMBL/GenBank/DDBJ whole genome shotgun (WGS) entry which is preliminary data.</text>
</comment>
<dbReference type="Proteomes" id="UP000289216">
    <property type="component" value="Unassembled WGS sequence"/>
</dbReference>
<comment type="similarity">
    <text evidence="1">Belongs to the free Met sulfoxide reductase family.</text>
</comment>
<feature type="coiled-coil region" evidence="2">
    <location>
        <begin position="1"/>
        <end position="28"/>
    </location>
</feature>